<dbReference type="SUPFAM" id="SSF103642">
    <property type="entry name" value="Sec-C motif"/>
    <property type="match status" value="1"/>
</dbReference>
<protein>
    <submittedName>
        <fullName evidence="1">Uncharacterized protein</fullName>
    </submittedName>
</protein>
<organism evidence="1">
    <name type="scientific">marine metagenome</name>
    <dbReference type="NCBI Taxonomy" id="408172"/>
    <lineage>
        <taxon>unclassified sequences</taxon>
        <taxon>metagenomes</taxon>
        <taxon>ecological metagenomes</taxon>
    </lineage>
</organism>
<evidence type="ECO:0000313" key="1">
    <source>
        <dbReference type="EMBL" id="SVE54473.1"/>
    </source>
</evidence>
<accession>A0A383EDJ6</accession>
<dbReference type="AlphaFoldDB" id="A0A383EDJ6"/>
<gene>
    <name evidence="1" type="ORF">METZ01_LOCUS507327</name>
</gene>
<dbReference type="EMBL" id="UINC01224726">
    <property type="protein sequence ID" value="SVE54473.1"/>
    <property type="molecule type" value="Genomic_DNA"/>
</dbReference>
<proteinExistence type="predicted"/>
<reference evidence="1" key="1">
    <citation type="submission" date="2018-05" db="EMBL/GenBank/DDBJ databases">
        <authorList>
            <person name="Lanie J.A."/>
            <person name="Ng W.-L."/>
            <person name="Kazmierczak K.M."/>
            <person name="Andrzejewski T.M."/>
            <person name="Davidsen T.M."/>
            <person name="Wayne K.J."/>
            <person name="Tettelin H."/>
            <person name="Glass J.I."/>
            <person name="Rusch D."/>
            <person name="Podicherti R."/>
            <person name="Tsui H.-C.T."/>
            <person name="Winkler M.E."/>
        </authorList>
    </citation>
    <scope>NUCLEOTIDE SEQUENCE</scope>
</reference>
<feature type="non-terminal residue" evidence="1">
    <location>
        <position position="23"/>
    </location>
</feature>
<sequence>MEDCPCGTGFPYTDCCGPLIRGA</sequence>
<name>A0A383EDJ6_9ZZZZ</name>